<organism evidence="1">
    <name type="scientific">marine sediment metagenome</name>
    <dbReference type="NCBI Taxonomy" id="412755"/>
    <lineage>
        <taxon>unclassified sequences</taxon>
        <taxon>metagenomes</taxon>
        <taxon>ecological metagenomes</taxon>
    </lineage>
</organism>
<accession>X1QWZ2</accession>
<gene>
    <name evidence="1" type="ORF">S12H4_07296</name>
</gene>
<reference evidence="1" key="1">
    <citation type="journal article" date="2014" name="Front. Microbiol.">
        <title>High frequency of phylogenetically diverse reductive dehalogenase-homologous genes in deep subseafloor sedimentary metagenomes.</title>
        <authorList>
            <person name="Kawai M."/>
            <person name="Futagami T."/>
            <person name="Toyoda A."/>
            <person name="Takaki Y."/>
            <person name="Nishi S."/>
            <person name="Hori S."/>
            <person name="Arai W."/>
            <person name="Tsubouchi T."/>
            <person name="Morono Y."/>
            <person name="Uchiyama I."/>
            <person name="Ito T."/>
            <person name="Fujiyama A."/>
            <person name="Inagaki F."/>
            <person name="Takami H."/>
        </authorList>
    </citation>
    <scope>NUCLEOTIDE SEQUENCE</scope>
    <source>
        <strain evidence="1">Expedition CK06-06</strain>
    </source>
</reference>
<sequence>MLTVFQIDGVPEHIYFTKAENFEQVLTDRNIDKEFVKAQEVSMETLLLLTEGKSKVFILCLYVIEK</sequence>
<comment type="caution">
    <text evidence="1">The sequence shown here is derived from an EMBL/GenBank/DDBJ whole genome shotgun (WGS) entry which is preliminary data.</text>
</comment>
<proteinExistence type="predicted"/>
<name>X1QWZ2_9ZZZZ</name>
<dbReference type="AlphaFoldDB" id="X1QWZ2"/>
<dbReference type="EMBL" id="BARW01002673">
    <property type="protein sequence ID" value="GAI59331.1"/>
    <property type="molecule type" value="Genomic_DNA"/>
</dbReference>
<protein>
    <submittedName>
        <fullName evidence="1">Uncharacterized protein</fullName>
    </submittedName>
</protein>
<evidence type="ECO:0000313" key="1">
    <source>
        <dbReference type="EMBL" id="GAI59331.1"/>
    </source>
</evidence>